<comment type="caution">
    <text evidence="2">The sequence shown here is derived from an EMBL/GenBank/DDBJ whole genome shotgun (WGS) entry which is preliminary data.</text>
</comment>
<keyword evidence="3" id="KW-1185">Reference proteome</keyword>
<name>A0AA90H4W5_9ACTN</name>
<dbReference type="Proteomes" id="UP001156398">
    <property type="component" value="Unassembled WGS sequence"/>
</dbReference>
<evidence type="ECO:0000313" key="3">
    <source>
        <dbReference type="Proteomes" id="UP001156398"/>
    </source>
</evidence>
<dbReference type="EMBL" id="JABXJJ020000002">
    <property type="protein sequence ID" value="MDI5968182.1"/>
    <property type="molecule type" value="Genomic_DNA"/>
</dbReference>
<evidence type="ECO:0000313" key="2">
    <source>
        <dbReference type="EMBL" id="MDI5968182.1"/>
    </source>
</evidence>
<proteinExistence type="predicted"/>
<reference evidence="2 3" key="1">
    <citation type="submission" date="2023-05" db="EMBL/GenBank/DDBJ databases">
        <title>Streptantibioticus silvisoli sp. nov., acidotolerant actinomycetes 1 from pine litter.</title>
        <authorList>
            <person name="Swiecimska M."/>
            <person name="Golinska P."/>
            <person name="Sangal V."/>
            <person name="Wachnowicz B."/>
            <person name="Goodfellow M."/>
        </authorList>
    </citation>
    <scope>NUCLEOTIDE SEQUENCE</scope>
    <source>
        <strain evidence="2">SL13</strain>
        <strain evidence="1 3">SL54</strain>
    </source>
</reference>
<accession>A0AA90H4W5</accession>
<sequence>MLVSSATARATMSALESRGFQQLLALPAVPVNNARQIRYPVTVTTKPDGGRWYLRSYGTTFDLVDPDRRGGRGRWYSLGWGLVDRRQVAELLLLHVGTADAAELDDIEAELASGFDEVDGFDAASRTSERRPGRWGAELRACAVLDRMPGGGC</sequence>
<dbReference type="RefSeq" id="WP_271316441.1">
    <property type="nucleotide sequence ID" value="NZ_JAAGKO020000002.1"/>
</dbReference>
<evidence type="ECO:0000313" key="1">
    <source>
        <dbReference type="EMBL" id="MDI5961601.1"/>
    </source>
</evidence>
<dbReference type="AlphaFoldDB" id="A0AA90H4W5"/>
<organism evidence="2">
    <name type="scientific">Streptantibioticus silvisoli</name>
    <dbReference type="NCBI Taxonomy" id="2705255"/>
    <lineage>
        <taxon>Bacteria</taxon>
        <taxon>Bacillati</taxon>
        <taxon>Actinomycetota</taxon>
        <taxon>Actinomycetes</taxon>
        <taxon>Kitasatosporales</taxon>
        <taxon>Streptomycetaceae</taxon>
        <taxon>Streptantibioticus</taxon>
    </lineage>
</organism>
<gene>
    <name evidence="1" type="ORF">POF43_002500</name>
    <name evidence="2" type="ORF">POF50_002275</name>
</gene>
<dbReference type="EMBL" id="JAAGKO020000002">
    <property type="protein sequence ID" value="MDI5961601.1"/>
    <property type="molecule type" value="Genomic_DNA"/>
</dbReference>
<protein>
    <submittedName>
        <fullName evidence="2">Uncharacterized protein</fullName>
    </submittedName>
</protein>